<keyword evidence="4" id="KW-1185">Reference proteome</keyword>
<keyword evidence="2" id="KW-0732">Signal</keyword>
<dbReference type="Proteomes" id="UP000315471">
    <property type="component" value="Unassembled WGS sequence"/>
</dbReference>
<gene>
    <name evidence="3" type="ORF">Q31b_48090</name>
</gene>
<comment type="caution">
    <text evidence="3">The sequence shown here is derived from an EMBL/GenBank/DDBJ whole genome shotgun (WGS) entry which is preliminary data.</text>
</comment>
<dbReference type="OrthoDB" id="225378at2"/>
<organism evidence="3 4">
    <name type="scientific">Novipirellula aureliae</name>
    <dbReference type="NCBI Taxonomy" id="2527966"/>
    <lineage>
        <taxon>Bacteria</taxon>
        <taxon>Pseudomonadati</taxon>
        <taxon>Planctomycetota</taxon>
        <taxon>Planctomycetia</taxon>
        <taxon>Pirellulales</taxon>
        <taxon>Pirellulaceae</taxon>
        <taxon>Novipirellula</taxon>
    </lineage>
</organism>
<proteinExistence type="predicted"/>
<dbReference type="AlphaFoldDB" id="A0A5C6DIJ4"/>
<protein>
    <submittedName>
        <fullName evidence="3">Uncharacterized protein</fullName>
    </submittedName>
</protein>
<evidence type="ECO:0000256" key="2">
    <source>
        <dbReference type="SAM" id="SignalP"/>
    </source>
</evidence>
<dbReference type="RefSeq" id="WP_146601959.1">
    <property type="nucleotide sequence ID" value="NZ_SJPY01000008.1"/>
</dbReference>
<name>A0A5C6DIJ4_9BACT</name>
<evidence type="ECO:0000313" key="3">
    <source>
        <dbReference type="EMBL" id="TWU36528.1"/>
    </source>
</evidence>
<feature type="chain" id="PRO_5022844274" evidence="2">
    <location>
        <begin position="29"/>
        <end position="615"/>
    </location>
</feature>
<feature type="region of interest" description="Disordered" evidence="1">
    <location>
        <begin position="66"/>
        <end position="101"/>
    </location>
</feature>
<feature type="signal peptide" evidence="2">
    <location>
        <begin position="1"/>
        <end position="28"/>
    </location>
</feature>
<evidence type="ECO:0000256" key="1">
    <source>
        <dbReference type="SAM" id="MobiDB-lite"/>
    </source>
</evidence>
<dbReference type="EMBL" id="SJPY01000008">
    <property type="protein sequence ID" value="TWU36528.1"/>
    <property type="molecule type" value="Genomic_DNA"/>
</dbReference>
<evidence type="ECO:0000313" key="4">
    <source>
        <dbReference type="Proteomes" id="UP000315471"/>
    </source>
</evidence>
<reference evidence="3 4" key="1">
    <citation type="submission" date="2019-02" db="EMBL/GenBank/DDBJ databases">
        <title>Deep-cultivation of Planctomycetes and their phenomic and genomic characterization uncovers novel biology.</title>
        <authorList>
            <person name="Wiegand S."/>
            <person name="Jogler M."/>
            <person name="Boedeker C."/>
            <person name="Pinto D."/>
            <person name="Vollmers J."/>
            <person name="Rivas-Marin E."/>
            <person name="Kohn T."/>
            <person name="Peeters S.H."/>
            <person name="Heuer A."/>
            <person name="Rast P."/>
            <person name="Oberbeckmann S."/>
            <person name="Bunk B."/>
            <person name="Jeske O."/>
            <person name="Meyerdierks A."/>
            <person name="Storesund J.E."/>
            <person name="Kallscheuer N."/>
            <person name="Luecker S."/>
            <person name="Lage O.M."/>
            <person name="Pohl T."/>
            <person name="Merkel B.J."/>
            <person name="Hornburger P."/>
            <person name="Mueller R.-W."/>
            <person name="Bruemmer F."/>
            <person name="Labrenz M."/>
            <person name="Spormann A.M."/>
            <person name="Op Den Camp H."/>
            <person name="Overmann J."/>
            <person name="Amann R."/>
            <person name="Jetten M.S.M."/>
            <person name="Mascher T."/>
            <person name="Medema M.H."/>
            <person name="Devos D.P."/>
            <person name="Kaster A.-K."/>
            <person name="Ovreas L."/>
            <person name="Rohde M."/>
            <person name="Galperin M.Y."/>
            <person name="Jogler C."/>
        </authorList>
    </citation>
    <scope>NUCLEOTIDE SEQUENCE [LARGE SCALE GENOMIC DNA]</scope>
    <source>
        <strain evidence="3 4">Q31b</strain>
    </source>
</reference>
<sequence precursor="true">MSRLQLRRSRIALLIAPLLGSLSLCAHAIAEDISACVPHPCQTIVSEACPPIIEWCPPVNLQSTPIVDGSTPIEPPSDGTAPQEQPVAPGDTGLADSNDLPQPEAIDAATLDEAATNFDLSQGLATNFGSGGGGDLAFSDIPNMMGDYIGGARTTRFTYNLAGDANPALTSGGTVATNSKISDNNSAIPRDRLSFRYHRFDDAASVNALRPTGETVYIYDPDLNLYYIQPEVEGFEQKFDTHLFEFGIERRITDNFSVEFRLPFVSTLGSEQAFIATQFLEVFDGSNTNVPFEIDNRFFGIASPDLTLGSDDVELQDFTIINKYAFHRSRFAVASIGLGTRIPVSKDSSLFVSDGVNIDGQSIDFDDNGTPTQRPSISLFRGRSVETDYNTVSLTPFLAVASQLTNRTFMNAFCSIEAPIGHNQVRYRELYTDVYQSGDSNAFITNPNYSAFRDSNTGELYNQYLSDEQQKEIREQTLLSIDLSLGRVIFQANSGYSRLQRVALLSELHYTSTLNDADIATFRSVDPNGQPVQIYGDDFSAGSSPDAPFEVGNVANRLDILNANFGTVAQWGTNLTTSVGVGVPLRSGDDRLFDWEFQFQVNYYPRGFTGLPPMF</sequence>
<accession>A0A5C6DIJ4</accession>